<dbReference type="SUPFAM" id="SSF81593">
    <property type="entry name" value="Nucleotidyltransferase substrate binding subunit/domain"/>
    <property type="match status" value="1"/>
</dbReference>
<evidence type="ECO:0000256" key="2">
    <source>
        <dbReference type="ARBA" id="ARBA00022722"/>
    </source>
</evidence>
<evidence type="ECO:0000256" key="3">
    <source>
        <dbReference type="ARBA" id="ARBA00022801"/>
    </source>
</evidence>
<dbReference type="GO" id="GO:0016787">
    <property type="term" value="F:hydrolase activity"/>
    <property type="evidence" value="ECO:0007669"/>
    <property type="project" value="UniProtKB-KW"/>
</dbReference>
<organism evidence="5">
    <name type="scientific">Desulfacinum infernum</name>
    <dbReference type="NCBI Taxonomy" id="35837"/>
    <lineage>
        <taxon>Bacteria</taxon>
        <taxon>Pseudomonadati</taxon>
        <taxon>Thermodesulfobacteriota</taxon>
        <taxon>Syntrophobacteria</taxon>
        <taxon>Syntrophobacterales</taxon>
        <taxon>Syntrophobacteraceae</taxon>
        <taxon>Desulfacinum</taxon>
    </lineage>
</organism>
<proteinExistence type="inferred from homology"/>
<dbReference type="AlphaFoldDB" id="A0A832A362"/>
<keyword evidence="1" id="KW-1277">Toxin-antitoxin system</keyword>
<comment type="caution">
    <text evidence="5">The sequence shown here is derived from an EMBL/GenBank/DDBJ whole genome shotgun (WGS) entry which is preliminary data.</text>
</comment>
<keyword evidence="2" id="KW-0540">Nuclease</keyword>
<dbReference type="InterPro" id="IPR052379">
    <property type="entry name" value="Type_VII_TA_RNase"/>
</dbReference>
<dbReference type="Pfam" id="PF01934">
    <property type="entry name" value="HepT-like"/>
    <property type="match status" value="1"/>
</dbReference>
<dbReference type="PANTHER" id="PTHR33397">
    <property type="entry name" value="UPF0331 PROTEIN YUTE"/>
    <property type="match status" value="1"/>
</dbReference>
<dbReference type="GO" id="GO:0004540">
    <property type="term" value="F:RNA nuclease activity"/>
    <property type="evidence" value="ECO:0007669"/>
    <property type="project" value="InterPro"/>
</dbReference>
<dbReference type="Gene3D" id="1.20.120.580">
    <property type="entry name" value="bsu32300-like"/>
    <property type="match status" value="1"/>
</dbReference>
<accession>A0A832A362</accession>
<name>A0A832A362_9BACT</name>
<protein>
    <submittedName>
        <fullName evidence="5">DUF86 domain-containing protein</fullName>
    </submittedName>
</protein>
<gene>
    <name evidence="5" type="ORF">ENS06_01080</name>
</gene>
<dbReference type="PANTHER" id="PTHR33397:SF5">
    <property type="entry name" value="RNASE YUTE-RELATED"/>
    <property type="match status" value="1"/>
</dbReference>
<evidence type="ECO:0000256" key="4">
    <source>
        <dbReference type="ARBA" id="ARBA00024207"/>
    </source>
</evidence>
<reference evidence="5" key="1">
    <citation type="journal article" date="2020" name="mSystems">
        <title>Genome- and Community-Level Interaction Insights into Carbon Utilization and Element Cycling Functions of Hydrothermarchaeota in Hydrothermal Sediment.</title>
        <authorList>
            <person name="Zhou Z."/>
            <person name="Liu Y."/>
            <person name="Xu W."/>
            <person name="Pan J."/>
            <person name="Luo Z.H."/>
            <person name="Li M."/>
        </authorList>
    </citation>
    <scope>NUCLEOTIDE SEQUENCE [LARGE SCALE GENOMIC DNA]</scope>
    <source>
        <strain evidence="5">SpSt-456</strain>
    </source>
</reference>
<comment type="similarity">
    <text evidence="4">Belongs to the HepT RNase toxin family.</text>
</comment>
<evidence type="ECO:0000256" key="1">
    <source>
        <dbReference type="ARBA" id="ARBA00022649"/>
    </source>
</evidence>
<dbReference type="InterPro" id="IPR037038">
    <property type="entry name" value="HepT-like_sf"/>
</dbReference>
<dbReference type="GO" id="GO:0110001">
    <property type="term" value="C:toxin-antitoxin complex"/>
    <property type="evidence" value="ECO:0007669"/>
    <property type="project" value="InterPro"/>
</dbReference>
<sequence length="141" mass="16773">MTLDLERIQTKLEDISKALARLKRFQNTPKEAFLSDEDSQDIARSRLLTAMEAALNICYHVTAQLLKRVPEDYADCFRLLGEENLIEKDLARKLSQMARFRNRLVHLYWDIDYGEVYEIIQHHLRDLEEFSFQVAQWTARR</sequence>
<evidence type="ECO:0000313" key="5">
    <source>
        <dbReference type="EMBL" id="HFK95899.1"/>
    </source>
</evidence>
<dbReference type="NCBIfam" id="NF047751">
    <property type="entry name" value="HepT_toxin"/>
    <property type="match status" value="1"/>
</dbReference>
<keyword evidence="3" id="KW-0378">Hydrolase</keyword>
<dbReference type="InterPro" id="IPR008201">
    <property type="entry name" value="HepT-like"/>
</dbReference>
<dbReference type="EMBL" id="DSTK01000005">
    <property type="protein sequence ID" value="HFK95899.1"/>
    <property type="molecule type" value="Genomic_DNA"/>
</dbReference>